<dbReference type="Pfam" id="PF20113">
    <property type="entry name" value="DUF6503"/>
    <property type="match status" value="1"/>
</dbReference>
<keyword evidence="3" id="KW-1185">Reference proteome</keyword>
<evidence type="ECO:0000313" key="2">
    <source>
        <dbReference type="EMBL" id="MFD2585712.1"/>
    </source>
</evidence>
<accession>A0ABW5MR54</accession>
<dbReference type="EMBL" id="JBHULB010000006">
    <property type="protein sequence ID" value="MFD2585712.1"/>
    <property type="molecule type" value="Genomic_DNA"/>
</dbReference>
<comment type="caution">
    <text evidence="2">The sequence shown here is derived from an EMBL/GenBank/DDBJ whole genome shotgun (WGS) entry which is preliminary data.</text>
</comment>
<dbReference type="RefSeq" id="WP_377765171.1">
    <property type="nucleotide sequence ID" value="NZ_JBHULB010000006.1"/>
</dbReference>
<evidence type="ECO:0000313" key="3">
    <source>
        <dbReference type="Proteomes" id="UP001597526"/>
    </source>
</evidence>
<reference evidence="3" key="1">
    <citation type="journal article" date="2019" name="Int. J. Syst. Evol. Microbiol.">
        <title>The Global Catalogue of Microorganisms (GCM) 10K type strain sequencing project: providing services to taxonomists for standard genome sequencing and annotation.</title>
        <authorList>
            <consortium name="The Broad Institute Genomics Platform"/>
            <consortium name="The Broad Institute Genome Sequencing Center for Infectious Disease"/>
            <person name="Wu L."/>
            <person name="Ma J."/>
        </authorList>
    </citation>
    <scope>NUCLEOTIDE SEQUENCE [LARGE SCALE GENOMIC DNA]</scope>
    <source>
        <strain evidence="3">KCTC 52368</strain>
    </source>
</reference>
<gene>
    <name evidence="2" type="ORF">ACFSQJ_02145</name>
</gene>
<protein>
    <submittedName>
        <fullName evidence="2">DUF6503 family protein</fullName>
    </submittedName>
</protein>
<evidence type="ECO:0000256" key="1">
    <source>
        <dbReference type="SAM" id="Coils"/>
    </source>
</evidence>
<feature type="coiled-coil region" evidence="1">
    <location>
        <begin position="16"/>
        <end position="47"/>
    </location>
</feature>
<sequence>MKKLFLLALLLPFIACKQARKEAAEVKEEVETIAENAQNEYPEALQKVFDAHGGLAAWKKQRSLSFVVPKPDSPETHTIDLWSRNEKIETPGYTLGFDGKAWVFDANKAYKGNPEFYHNLMFYFYAMPFVLADEGIIYSETDDLVFEGLSYPGIKISYNAGVGTSPKDDYYIHYNAETKQMEWLGYTVTYRSGEKTDKVNWIRYNDWQNIKDLVLPNSISWYTVEEGEIKGLRNQVVFENVDLSNEAKSSDFYEKPQVGEYWVKSAEH</sequence>
<name>A0ABW5MR54_9FLAO</name>
<dbReference type="Proteomes" id="UP001597526">
    <property type="component" value="Unassembled WGS sequence"/>
</dbReference>
<organism evidence="2 3">
    <name type="scientific">Croceitalea marina</name>
    <dbReference type="NCBI Taxonomy" id="1775166"/>
    <lineage>
        <taxon>Bacteria</taxon>
        <taxon>Pseudomonadati</taxon>
        <taxon>Bacteroidota</taxon>
        <taxon>Flavobacteriia</taxon>
        <taxon>Flavobacteriales</taxon>
        <taxon>Flavobacteriaceae</taxon>
        <taxon>Croceitalea</taxon>
    </lineage>
</organism>
<dbReference type="InterPro" id="IPR045444">
    <property type="entry name" value="DUF6503"/>
</dbReference>
<keyword evidence="1" id="KW-0175">Coiled coil</keyword>
<proteinExistence type="predicted"/>